<dbReference type="eggNOG" id="KOG0619">
    <property type="taxonomic scope" value="Eukaryota"/>
</dbReference>
<gene>
    <name evidence="4" type="ORF">SARC_04434</name>
</gene>
<protein>
    <recommendedName>
        <fullName evidence="3">Disease resistance R13L4/SHOC-2-like LRR domain-containing protein</fullName>
    </recommendedName>
</protein>
<evidence type="ECO:0000259" key="3">
    <source>
        <dbReference type="Pfam" id="PF23598"/>
    </source>
</evidence>
<dbReference type="SUPFAM" id="SSF52058">
    <property type="entry name" value="L domain-like"/>
    <property type="match status" value="1"/>
</dbReference>
<dbReference type="SMART" id="SM00364">
    <property type="entry name" value="LRR_BAC"/>
    <property type="match status" value="7"/>
</dbReference>
<keyword evidence="2" id="KW-0677">Repeat</keyword>
<feature type="domain" description="Disease resistance R13L4/SHOC-2-like LRR" evidence="3">
    <location>
        <begin position="94"/>
        <end position="205"/>
    </location>
</feature>
<evidence type="ECO:0000256" key="2">
    <source>
        <dbReference type="ARBA" id="ARBA00022737"/>
    </source>
</evidence>
<dbReference type="RefSeq" id="XP_014157211.1">
    <property type="nucleotide sequence ID" value="XM_014301736.1"/>
</dbReference>
<accession>A0A0L0G368</accession>
<dbReference type="Gene3D" id="3.80.10.10">
    <property type="entry name" value="Ribonuclease Inhibitor"/>
    <property type="match status" value="2"/>
</dbReference>
<name>A0A0L0G368_9EUKA</name>
<dbReference type="GO" id="GO:0005737">
    <property type="term" value="C:cytoplasm"/>
    <property type="evidence" value="ECO:0007669"/>
    <property type="project" value="TreeGrafter"/>
</dbReference>
<evidence type="ECO:0000256" key="1">
    <source>
        <dbReference type="ARBA" id="ARBA00022614"/>
    </source>
</evidence>
<dbReference type="InterPro" id="IPR001611">
    <property type="entry name" value="Leu-rich_rpt"/>
</dbReference>
<dbReference type="STRING" id="667725.A0A0L0G368"/>
<dbReference type="SMART" id="SM00365">
    <property type="entry name" value="LRR_SD22"/>
    <property type="match status" value="3"/>
</dbReference>
<evidence type="ECO:0000313" key="4">
    <source>
        <dbReference type="EMBL" id="KNC83309.1"/>
    </source>
</evidence>
<evidence type="ECO:0000313" key="5">
    <source>
        <dbReference type="Proteomes" id="UP000054560"/>
    </source>
</evidence>
<dbReference type="Pfam" id="PF23598">
    <property type="entry name" value="LRR_14"/>
    <property type="match status" value="2"/>
</dbReference>
<dbReference type="Proteomes" id="UP000054560">
    <property type="component" value="Unassembled WGS sequence"/>
</dbReference>
<dbReference type="InterPro" id="IPR003591">
    <property type="entry name" value="Leu-rich_rpt_typical-subtyp"/>
</dbReference>
<dbReference type="InterPro" id="IPR032675">
    <property type="entry name" value="LRR_dom_sf"/>
</dbReference>
<dbReference type="PANTHER" id="PTHR48051">
    <property type="match status" value="1"/>
</dbReference>
<dbReference type="PROSITE" id="PS51450">
    <property type="entry name" value="LRR"/>
    <property type="match status" value="4"/>
</dbReference>
<proteinExistence type="predicted"/>
<keyword evidence="1" id="KW-0433">Leucine-rich repeat</keyword>
<dbReference type="PANTHER" id="PTHR48051:SF1">
    <property type="entry name" value="RAS SUPPRESSOR PROTEIN 1"/>
    <property type="match status" value="1"/>
</dbReference>
<dbReference type="GeneID" id="25904938"/>
<dbReference type="OrthoDB" id="5985090at2759"/>
<sequence>MFTDDREIFRKDPVAEQYDAQIEKLGIRDLFSAELKFLDLSGRTMDDDLKLIIDTIQDSLLPRLNALMLNDNGLRSLPEAVLKKSSVSILYAAQNELVSLAGVGALKSLKFLTVDNNQIAAIPASISKCKNLKSLYAQDNNISELPPEIECLSNLEALYLANNQITDLPESLRFCKKLDGASLRGNLLSRIPSVLFELRKLKTLHLSRNAITEVPEIICNLQALKILDLRHNKITRLPENIGRLQALKLLDCSYNSLVELPSSIGDLRNLEQAFFEHNVLEALPKEMGQLSNLREVNFSNNNLKFIPMQIGMQAMTLSATFGGNPFPTAQYLRRSSQEKPPMSAISLRDAAYRQILTHYRDTQVIKLLPPYLGSRSRMPCDVCRAPAFQDTNKSLLVGIGVDRIVLPCQFVVCSDVCALRAKSRSLAVITPESPL</sequence>
<dbReference type="InterPro" id="IPR050216">
    <property type="entry name" value="LRR_domain-containing"/>
</dbReference>
<reference evidence="4 5" key="1">
    <citation type="submission" date="2011-02" db="EMBL/GenBank/DDBJ databases">
        <title>The Genome Sequence of Sphaeroforma arctica JP610.</title>
        <authorList>
            <consortium name="The Broad Institute Genome Sequencing Platform"/>
            <person name="Russ C."/>
            <person name="Cuomo C."/>
            <person name="Young S.K."/>
            <person name="Zeng Q."/>
            <person name="Gargeya S."/>
            <person name="Alvarado L."/>
            <person name="Berlin A."/>
            <person name="Chapman S.B."/>
            <person name="Chen Z."/>
            <person name="Freedman E."/>
            <person name="Gellesch M."/>
            <person name="Goldberg J."/>
            <person name="Griggs A."/>
            <person name="Gujja S."/>
            <person name="Heilman E."/>
            <person name="Heiman D."/>
            <person name="Howarth C."/>
            <person name="Mehta T."/>
            <person name="Neiman D."/>
            <person name="Pearson M."/>
            <person name="Roberts A."/>
            <person name="Saif S."/>
            <person name="Shea T."/>
            <person name="Shenoy N."/>
            <person name="Sisk P."/>
            <person name="Stolte C."/>
            <person name="Sykes S."/>
            <person name="White J."/>
            <person name="Yandava C."/>
            <person name="Burger G."/>
            <person name="Gray M.W."/>
            <person name="Holland P.W.H."/>
            <person name="King N."/>
            <person name="Lang F.B.F."/>
            <person name="Roger A.J."/>
            <person name="Ruiz-Trillo I."/>
            <person name="Haas B."/>
            <person name="Nusbaum C."/>
            <person name="Birren B."/>
        </authorList>
    </citation>
    <scope>NUCLEOTIDE SEQUENCE [LARGE SCALE GENOMIC DNA]</scope>
    <source>
        <strain evidence="4 5">JP610</strain>
    </source>
</reference>
<keyword evidence="5" id="KW-1185">Reference proteome</keyword>
<feature type="domain" description="Disease resistance R13L4/SHOC-2-like LRR" evidence="3">
    <location>
        <begin position="218"/>
        <end position="298"/>
    </location>
</feature>
<dbReference type="InterPro" id="IPR055414">
    <property type="entry name" value="LRR_R13L4/SHOC2-like"/>
</dbReference>
<organism evidence="4 5">
    <name type="scientific">Sphaeroforma arctica JP610</name>
    <dbReference type="NCBI Taxonomy" id="667725"/>
    <lineage>
        <taxon>Eukaryota</taxon>
        <taxon>Ichthyosporea</taxon>
        <taxon>Ichthyophonida</taxon>
        <taxon>Sphaeroforma</taxon>
    </lineage>
</organism>
<dbReference type="SMART" id="SM00369">
    <property type="entry name" value="LRR_TYP"/>
    <property type="match status" value="8"/>
</dbReference>
<dbReference type="EMBL" id="KQ241844">
    <property type="protein sequence ID" value="KNC83309.1"/>
    <property type="molecule type" value="Genomic_DNA"/>
</dbReference>
<dbReference type="AlphaFoldDB" id="A0A0L0G368"/>